<keyword evidence="9" id="KW-1133">Transmembrane helix</keyword>
<gene>
    <name evidence="14" type="ORF">SAMN05444277_101289</name>
</gene>
<evidence type="ECO:0000256" key="9">
    <source>
        <dbReference type="ARBA" id="ARBA00022989"/>
    </source>
</evidence>
<evidence type="ECO:0000256" key="6">
    <source>
        <dbReference type="ARBA" id="ARBA00022723"/>
    </source>
</evidence>
<keyword evidence="8" id="KW-0378">Hydrolase</keyword>
<dbReference type="InterPro" id="IPR040230">
    <property type="entry name" value="TIKI1/2-like"/>
</dbReference>
<dbReference type="CDD" id="cd14789">
    <property type="entry name" value="Tiki"/>
    <property type="match status" value="1"/>
</dbReference>
<keyword evidence="7 13" id="KW-0732">Signal</keyword>
<proteinExistence type="predicted"/>
<evidence type="ECO:0000256" key="1">
    <source>
        <dbReference type="ARBA" id="ARBA00001936"/>
    </source>
</evidence>
<dbReference type="OrthoDB" id="9798714at2"/>
<keyword evidence="10" id="KW-0482">Metalloprotease</keyword>
<keyword evidence="4" id="KW-0645">Protease</keyword>
<reference evidence="14 15" key="1">
    <citation type="submission" date="2016-10" db="EMBL/GenBank/DDBJ databases">
        <authorList>
            <person name="de Groot N.N."/>
        </authorList>
    </citation>
    <scope>NUCLEOTIDE SEQUENCE [LARGE SCALE GENOMIC DNA]</scope>
    <source>
        <strain evidence="14 15">DSM 28286</strain>
    </source>
</reference>
<evidence type="ECO:0000256" key="12">
    <source>
        <dbReference type="ARBA" id="ARBA00023180"/>
    </source>
</evidence>
<evidence type="ECO:0000256" key="3">
    <source>
        <dbReference type="ARBA" id="ARBA00004479"/>
    </source>
</evidence>
<dbReference type="AlphaFoldDB" id="A0A1I5RKL6"/>
<name>A0A1I5RKL6_9BACT</name>
<evidence type="ECO:0000256" key="2">
    <source>
        <dbReference type="ARBA" id="ARBA00001941"/>
    </source>
</evidence>
<evidence type="ECO:0000256" key="8">
    <source>
        <dbReference type="ARBA" id="ARBA00022801"/>
    </source>
</evidence>
<evidence type="ECO:0000256" key="10">
    <source>
        <dbReference type="ARBA" id="ARBA00023049"/>
    </source>
</evidence>
<dbReference type="STRING" id="1465490.SAMN05444277_101289"/>
<dbReference type="GO" id="GO:0030178">
    <property type="term" value="P:negative regulation of Wnt signaling pathway"/>
    <property type="evidence" value="ECO:0007669"/>
    <property type="project" value="InterPro"/>
</dbReference>
<keyword evidence="12" id="KW-0325">Glycoprotein</keyword>
<comment type="subcellular location">
    <subcellularLocation>
        <location evidence="3">Membrane</location>
        <topology evidence="3">Single-pass type I membrane protein</topology>
    </subcellularLocation>
</comment>
<evidence type="ECO:0000256" key="11">
    <source>
        <dbReference type="ARBA" id="ARBA00023136"/>
    </source>
</evidence>
<dbReference type="InterPro" id="IPR002816">
    <property type="entry name" value="TraB/PrgY/GumN_fam"/>
</dbReference>
<dbReference type="PANTHER" id="PTHR31120">
    <property type="entry name" value="METALLOPROTEASE TIKI"/>
    <property type="match status" value="1"/>
</dbReference>
<keyword evidence="11" id="KW-0472">Membrane</keyword>
<keyword evidence="6" id="KW-0479">Metal-binding</keyword>
<dbReference type="RefSeq" id="WP_090653762.1">
    <property type="nucleotide sequence ID" value="NZ_FOXQ01000001.1"/>
</dbReference>
<dbReference type="Pfam" id="PF01963">
    <property type="entry name" value="TraB_PrgY_gumN"/>
    <property type="match status" value="1"/>
</dbReference>
<dbReference type="PANTHER" id="PTHR31120:SF6">
    <property type="entry name" value="METALLOPROTEASE TIKI HOMOLOG"/>
    <property type="match status" value="1"/>
</dbReference>
<sequence>MLRTCKLIALLILFFNNAFAQTSNTAKYPSLFWEITGNNLKKPSYLFGTMHVSNKIAFHLSDSFYNAIQSTDMVALELNPEYWQKDMVKMNAAQEEIENFYRDNTTQYLTESSFAINDYYDKLKPALTAEPQQINSLLYRTFSMQQDYEENTYLDLYIYQTGRKYGKLAGGVEDYYQTQKILFQAYAAMAKERMKRSNNRDVTPDIDKKIQEAYRRGNLDLLDSLEHLSFNSPAYVNKFLYERNKIQANSIDSLVKKHSLFVGVGAAHLPGSNGVIELLRKKGYKLRPIYMQDRDATAKEAVEKMKVPVTFKNFTTDDGFVSVQMPGPLYRMPQTYRTINDNWQYADMDNGAYYMLTRVQTHAGLLNQNAGDVLQKTDSLLYENIPGRIISKKTIKRDGVSGFDIVNRTRRGDLQRYNIFVTPYEILIFKMSGINDYAGGTEADTFFNSIHFNPPSASHPAFTSPQAGFHINFPQLPHINKNTYDADNIDEWQFEANDSITGNAYAVYKKTVTNLNFMEEDTFDLSLAELSLKSSDIIDKEILRSFTKVEGFNALKMQFACKNGNYINAQAVLKGPDYYLIIQTSRKKNNIDAAFFNSFGFNTYQYNASTTYTDTLLDFTVQTPVKPVLDSSLVNLMYSVLHDASLLAKIQGESYWPKSKYAMFKSDSTGESVLVSMYEYPKYYHVKDAATYWNKQLKPGNDEDIYLYKKTAFTACDSCQGYKLYWRDTNTVRQIINYKVLSNNRLYNLYTISDTTGVESNFIKNFFSTFTVINKNTASIYSDKTNLFFEDLYSKDSLTKARARNAISNVYYGAGNIDKVVNFINNLNYGEEDYFEMKQKFIAELGYINDSCCKDKIVHTLKDIYIRTADTAYFQNEVLKALQHIETDSSYAALKNLLLQDPPLFDDYDEYGDFFENFEDSLQLTRTLFPEILQLTTIEDYKEPVIALLSELLDSGYIKANDYKDYFSKIYFDAKIEMKKQQNAEEKLLEQQSQQNYDDNDSVIKNSYSKNNYETTDINEYAALLLPFYDTVPALPKFFNRLLQSRDTSVQLETAVLLIKNNKPVPDSILMNIAAKDNYRSDLFKGLYEINRIDIFPSKYKQQDLMARSLLTGDSEKTKFFDIKPEGKTLANVNGKKGYVYFFKYKLQKDDDWEIALSGPQPENLNMVSTDNALTSLTNEKIIAGKPLAEQFSEQLSRLLLLQHKSARHFYENNKDMYGNFDDY</sequence>
<evidence type="ECO:0000256" key="4">
    <source>
        <dbReference type="ARBA" id="ARBA00022670"/>
    </source>
</evidence>
<dbReference type="GO" id="GO:0016020">
    <property type="term" value="C:membrane"/>
    <property type="evidence" value="ECO:0007669"/>
    <property type="project" value="UniProtKB-SubCell"/>
</dbReference>
<protein>
    <submittedName>
        <fullName evidence="14">Uncharacterized conserved protein YbaP, TraB family</fullName>
    </submittedName>
</protein>
<accession>A0A1I5RKL6</accession>
<feature type="signal peptide" evidence="13">
    <location>
        <begin position="1"/>
        <end position="20"/>
    </location>
</feature>
<evidence type="ECO:0000256" key="7">
    <source>
        <dbReference type="ARBA" id="ARBA00022729"/>
    </source>
</evidence>
<keyword evidence="15" id="KW-1185">Reference proteome</keyword>
<evidence type="ECO:0000313" key="14">
    <source>
        <dbReference type="EMBL" id="SFP58811.1"/>
    </source>
</evidence>
<comment type="cofactor">
    <cofactor evidence="1">
        <name>Mn(2+)</name>
        <dbReference type="ChEBI" id="CHEBI:29035"/>
    </cofactor>
</comment>
<dbReference type="Proteomes" id="UP000199031">
    <property type="component" value="Unassembled WGS sequence"/>
</dbReference>
<dbReference type="GO" id="GO:0004222">
    <property type="term" value="F:metalloendopeptidase activity"/>
    <property type="evidence" value="ECO:0007669"/>
    <property type="project" value="TreeGrafter"/>
</dbReference>
<feature type="chain" id="PRO_5011487884" evidence="13">
    <location>
        <begin position="21"/>
        <end position="1224"/>
    </location>
</feature>
<evidence type="ECO:0000256" key="13">
    <source>
        <dbReference type="SAM" id="SignalP"/>
    </source>
</evidence>
<dbReference type="EMBL" id="FOXQ01000001">
    <property type="protein sequence ID" value="SFP58811.1"/>
    <property type="molecule type" value="Genomic_DNA"/>
</dbReference>
<comment type="cofactor">
    <cofactor evidence="2">
        <name>Co(2+)</name>
        <dbReference type="ChEBI" id="CHEBI:48828"/>
    </cofactor>
</comment>
<organism evidence="14 15">
    <name type="scientific">Parafilimonas terrae</name>
    <dbReference type="NCBI Taxonomy" id="1465490"/>
    <lineage>
        <taxon>Bacteria</taxon>
        <taxon>Pseudomonadati</taxon>
        <taxon>Bacteroidota</taxon>
        <taxon>Chitinophagia</taxon>
        <taxon>Chitinophagales</taxon>
        <taxon>Chitinophagaceae</taxon>
        <taxon>Parafilimonas</taxon>
    </lineage>
</organism>
<keyword evidence="5" id="KW-0812">Transmembrane</keyword>
<dbReference type="GO" id="GO:0046872">
    <property type="term" value="F:metal ion binding"/>
    <property type="evidence" value="ECO:0007669"/>
    <property type="project" value="UniProtKB-KW"/>
</dbReference>
<evidence type="ECO:0000256" key="5">
    <source>
        <dbReference type="ARBA" id="ARBA00022692"/>
    </source>
</evidence>
<dbReference type="GO" id="GO:0006508">
    <property type="term" value="P:proteolysis"/>
    <property type="evidence" value="ECO:0007669"/>
    <property type="project" value="UniProtKB-KW"/>
</dbReference>
<evidence type="ECO:0000313" key="15">
    <source>
        <dbReference type="Proteomes" id="UP000199031"/>
    </source>
</evidence>